<feature type="region of interest" description="Disordered" evidence="1">
    <location>
        <begin position="21"/>
        <end position="74"/>
    </location>
</feature>
<organism evidence="2 3">
    <name type="scientific">Colletotrichum godetiae</name>
    <dbReference type="NCBI Taxonomy" id="1209918"/>
    <lineage>
        <taxon>Eukaryota</taxon>
        <taxon>Fungi</taxon>
        <taxon>Dikarya</taxon>
        <taxon>Ascomycota</taxon>
        <taxon>Pezizomycotina</taxon>
        <taxon>Sordariomycetes</taxon>
        <taxon>Hypocreomycetidae</taxon>
        <taxon>Glomerellales</taxon>
        <taxon>Glomerellaceae</taxon>
        <taxon>Colletotrichum</taxon>
        <taxon>Colletotrichum acutatum species complex</taxon>
    </lineage>
</organism>
<feature type="compositionally biased region" description="Basic and acidic residues" evidence="1">
    <location>
        <begin position="35"/>
        <end position="53"/>
    </location>
</feature>
<reference evidence="2" key="1">
    <citation type="submission" date="2021-06" db="EMBL/GenBank/DDBJ databases">
        <title>Comparative genomics, transcriptomics and evolutionary studies reveal genomic signatures of adaptation to plant cell wall in hemibiotrophic fungi.</title>
        <authorList>
            <consortium name="DOE Joint Genome Institute"/>
            <person name="Baroncelli R."/>
            <person name="Diaz J.F."/>
            <person name="Benocci T."/>
            <person name="Peng M."/>
            <person name="Battaglia E."/>
            <person name="Haridas S."/>
            <person name="Andreopoulos W."/>
            <person name="Labutti K."/>
            <person name="Pangilinan J."/>
            <person name="Floch G.L."/>
            <person name="Makela M.R."/>
            <person name="Henrissat B."/>
            <person name="Grigoriev I.V."/>
            <person name="Crouch J.A."/>
            <person name="De Vries R.P."/>
            <person name="Sukno S.A."/>
            <person name="Thon M.R."/>
        </authorList>
    </citation>
    <scope>NUCLEOTIDE SEQUENCE</scope>
    <source>
        <strain evidence="2">CBS 193.32</strain>
    </source>
</reference>
<gene>
    <name evidence="2" type="ORF">BDP55DRAFT_641741</name>
</gene>
<dbReference type="GeneID" id="85457942"/>
<comment type="caution">
    <text evidence="2">The sequence shown here is derived from an EMBL/GenBank/DDBJ whole genome shotgun (WGS) entry which is preliminary data.</text>
</comment>
<sequence>MQEPAIRGMSRLLWLARGVRARRHQPGCTSARDPSQQREDSTADRPSFAHDGRTTNVSLGAFPRYPMFNQPPGA</sequence>
<name>A0AAJ0EZN8_9PEZI</name>
<protein>
    <submittedName>
        <fullName evidence="2">Uncharacterized protein</fullName>
    </submittedName>
</protein>
<dbReference type="Proteomes" id="UP001224890">
    <property type="component" value="Unassembled WGS sequence"/>
</dbReference>
<dbReference type="RefSeq" id="XP_060437244.1">
    <property type="nucleotide sequence ID" value="XM_060573416.1"/>
</dbReference>
<dbReference type="EMBL" id="JAHMHR010000001">
    <property type="protein sequence ID" value="KAK1701489.1"/>
    <property type="molecule type" value="Genomic_DNA"/>
</dbReference>
<accession>A0AAJ0EZN8</accession>
<evidence type="ECO:0000313" key="3">
    <source>
        <dbReference type="Proteomes" id="UP001224890"/>
    </source>
</evidence>
<evidence type="ECO:0000313" key="2">
    <source>
        <dbReference type="EMBL" id="KAK1701489.1"/>
    </source>
</evidence>
<proteinExistence type="predicted"/>
<evidence type="ECO:0000256" key="1">
    <source>
        <dbReference type="SAM" id="MobiDB-lite"/>
    </source>
</evidence>
<dbReference type="AlphaFoldDB" id="A0AAJ0EZN8"/>
<keyword evidence="3" id="KW-1185">Reference proteome</keyword>